<dbReference type="OrthoDB" id="9811423at2"/>
<keyword evidence="2" id="KW-1185">Reference proteome</keyword>
<evidence type="ECO:0000313" key="2">
    <source>
        <dbReference type="Proteomes" id="UP000277007"/>
    </source>
</evidence>
<comment type="caution">
    <text evidence="1">The sequence shown here is derived from an EMBL/GenBank/DDBJ whole genome shotgun (WGS) entry which is preliminary data.</text>
</comment>
<dbReference type="InterPro" id="IPR010710">
    <property type="entry name" value="DUF1289"/>
</dbReference>
<organism evidence="1 2">
    <name type="scientific">Azospirillum griseum</name>
    <dbReference type="NCBI Taxonomy" id="2496639"/>
    <lineage>
        <taxon>Bacteria</taxon>
        <taxon>Pseudomonadati</taxon>
        <taxon>Pseudomonadota</taxon>
        <taxon>Alphaproteobacteria</taxon>
        <taxon>Rhodospirillales</taxon>
        <taxon>Azospirillaceae</taxon>
        <taxon>Azospirillum</taxon>
    </lineage>
</organism>
<dbReference type="Pfam" id="PF06945">
    <property type="entry name" value="DUF1289"/>
    <property type="match status" value="1"/>
</dbReference>
<dbReference type="Proteomes" id="UP000277007">
    <property type="component" value="Unassembled WGS sequence"/>
</dbReference>
<sequence>MTEDDETVTSPCVRRCTLDDNDVCVGCFRSLDEIRDWTRLTAAGRRAVLDQVARRRAASPKPWWKGLERRR</sequence>
<dbReference type="AlphaFoldDB" id="A0A431VK98"/>
<protein>
    <submittedName>
        <fullName evidence="1">DUF1289 domain-containing protein</fullName>
    </submittedName>
</protein>
<dbReference type="RefSeq" id="WP_126613877.1">
    <property type="nucleotide sequence ID" value="NZ_JBHUCY010000012.1"/>
</dbReference>
<dbReference type="EMBL" id="RXMA01000005">
    <property type="protein sequence ID" value="RTR22040.1"/>
    <property type="molecule type" value="Genomic_DNA"/>
</dbReference>
<dbReference type="PANTHER" id="PTHR35175:SF2">
    <property type="entry name" value="DUF1289 DOMAIN-CONTAINING PROTEIN"/>
    <property type="match status" value="1"/>
</dbReference>
<evidence type="ECO:0000313" key="1">
    <source>
        <dbReference type="EMBL" id="RTR22040.1"/>
    </source>
</evidence>
<name>A0A431VK98_9PROT</name>
<proteinExistence type="predicted"/>
<reference evidence="1 2" key="1">
    <citation type="submission" date="2018-12" db="EMBL/GenBank/DDBJ databases">
        <authorList>
            <person name="Yang Y."/>
        </authorList>
    </citation>
    <scope>NUCLEOTIDE SEQUENCE [LARGE SCALE GENOMIC DNA]</scope>
    <source>
        <strain evidence="1 2">L-25-5w-1</strain>
    </source>
</reference>
<dbReference type="PANTHER" id="PTHR35175">
    <property type="entry name" value="DUF1289 DOMAIN-CONTAINING PROTEIN"/>
    <property type="match status" value="1"/>
</dbReference>
<gene>
    <name evidence="1" type="ORF">EJ903_08005</name>
</gene>
<accession>A0A431VK98</accession>